<sequence length="123" mass="13286">MGCCFQSGSVWYGLCHASNVVCCIPVMIVFLLGDAAVWHVRAIAVAANWELILLLVEVDGCGWLHVPTSSGESFTLLLISLLSYCLAADFSMLVPVLKFLVVVSSSVAVEDDRKVLLKRPMVG</sequence>
<evidence type="ECO:0008006" key="4">
    <source>
        <dbReference type="Google" id="ProtNLM"/>
    </source>
</evidence>
<gene>
    <name evidence="2" type="ORF">Nepgr_015865</name>
</gene>
<name>A0AAD3XRH9_NEPGR</name>
<organism evidence="2 3">
    <name type="scientific">Nepenthes gracilis</name>
    <name type="common">Slender pitcher plant</name>
    <dbReference type="NCBI Taxonomy" id="150966"/>
    <lineage>
        <taxon>Eukaryota</taxon>
        <taxon>Viridiplantae</taxon>
        <taxon>Streptophyta</taxon>
        <taxon>Embryophyta</taxon>
        <taxon>Tracheophyta</taxon>
        <taxon>Spermatophyta</taxon>
        <taxon>Magnoliopsida</taxon>
        <taxon>eudicotyledons</taxon>
        <taxon>Gunneridae</taxon>
        <taxon>Pentapetalae</taxon>
        <taxon>Caryophyllales</taxon>
        <taxon>Nepenthaceae</taxon>
        <taxon>Nepenthes</taxon>
    </lineage>
</organism>
<evidence type="ECO:0000256" key="1">
    <source>
        <dbReference type="SAM" id="Phobius"/>
    </source>
</evidence>
<keyword evidence="1" id="KW-0812">Transmembrane</keyword>
<proteinExistence type="predicted"/>
<dbReference type="Proteomes" id="UP001279734">
    <property type="component" value="Unassembled WGS sequence"/>
</dbReference>
<evidence type="ECO:0000313" key="2">
    <source>
        <dbReference type="EMBL" id="GMH14024.1"/>
    </source>
</evidence>
<keyword evidence="1" id="KW-1133">Transmembrane helix</keyword>
<feature type="transmembrane region" description="Helical" evidence="1">
    <location>
        <begin position="12"/>
        <end position="32"/>
    </location>
</feature>
<accession>A0AAD3XRH9</accession>
<dbReference type="EMBL" id="BSYO01000013">
    <property type="protein sequence ID" value="GMH14024.1"/>
    <property type="molecule type" value="Genomic_DNA"/>
</dbReference>
<feature type="transmembrane region" description="Helical" evidence="1">
    <location>
        <begin position="38"/>
        <end position="56"/>
    </location>
</feature>
<keyword evidence="3" id="KW-1185">Reference proteome</keyword>
<comment type="caution">
    <text evidence="2">The sequence shown here is derived from an EMBL/GenBank/DDBJ whole genome shotgun (WGS) entry which is preliminary data.</text>
</comment>
<keyword evidence="1" id="KW-0472">Membrane</keyword>
<evidence type="ECO:0000313" key="3">
    <source>
        <dbReference type="Proteomes" id="UP001279734"/>
    </source>
</evidence>
<reference evidence="2" key="1">
    <citation type="submission" date="2023-05" db="EMBL/GenBank/DDBJ databases">
        <title>Nepenthes gracilis genome sequencing.</title>
        <authorList>
            <person name="Fukushima K."/>
        </authorList>
    </citation>
    <scope>NUCLEOTIDE SEQUENCE</scope>
    <source>
        <strain evidence="2">SING2019-196</strain>
    </source>
</reference>
<dbReference type="AlphaFoldDB" id="A0AAD3XRH9"/>
<protein>
    <recommendedName>
        <fullName evidence="4">Transmembrane protein</fullName>
    </recommendedName>
</protein>